<evidence type="ECO:0000313" key="4">
    <source>
        <dbReference type="Proteomes" id="UP001589887"/>
    </source>
</evidence>
<organism evidence="3 4">
    <name type="scientific">Streptomyces noboritoensis</name>
    <dbReference type="NCBI Taxonomy" id="67337"/>
    <lineage>
        <taxon>Bacteria</taxon>
        <taxon>Bacillati</taxon>
        <taxon>Actinomycetota</taxon>
        <taxon>Actinomycetes</taxon>
        <taxon>Kitasatosporales</taxon>
        <taxon>Streptomycetaceae</taxon>
        <taxon>Streptomyces</taxon>
    </lineage>
</organism>
<feature type="transmembrane region" description="Helical" evidence="2">
    <location>
        <begin position="77"/>
        <end position="105"/>
    </location>
</feature>
<keyword evidence="2" id="KW-0812">Transmembrane</keyword>
<feature type="transmembrane region" description="Helical" evidence="2">
    <location>
        <begin position="170"/>
        <end position="191"/>
    </location>
</feature>
<proteinExistence type="predicted"/>
<dbReference type="RefSeq" id="WP_229848111.1">
    <property type="nucleotide sequence ID" value="NZ_JBHMQV010000009.1"/>
</dbReference>
<feature type="transmembrane region" description="Helical" evidence="2">
    <location>
        <begin position="421"/>
        <end position="440"/>
    </location>
</feature>
<feature type="transmembrane region" description="Helical" evidence="2">
    <location>
        <begin position="296"/>
        <end position="319"/>
    </location>
</feature>
<feature type="transmembrane region" description="Helical" evidence="2">
    <location>
        <begin position="473"/>
        <end position="490"/>
    </location>
</feature>
<dbReference type="EMBL" id="JBHMQV010000009">
    <property type="protein sequence ID" value="MFC0848656.1"/>
    <property type="molecule type" value="Genomic_DNA"/>
</dbReference>
<evidence type="ECO:0000313" key="3">
    <source>
        <dbReference type="EMBL" id="MFC0848656.1"/>
    </source>
</evidence>
<keyword evidence="4" id="KW-1185">Reference proteome</keyword>
<reference evidence="3 4" key="1">
    <citation type="submission" date="2024-09" db="EMBL/GenBank/DDBJ databases">
        <authorList>
            <person name="Sun Q."/>
            <person name="Mori K."/>
        </authorList>
    </citation>
    <scope>NUCLEOTIDE SEQUENCE [LARGE SCALE GENOMIC DNA]</scope>
    <source>
        <strain evidence="3 4">JCM 4557</strain>
    </source>
</reference>
<gene>
    <name evidence="3" type="ORF">ACFH04_33855</name>
</gene>
<comment type="caution">
    <text evidence="3">The sequence shown here is derived from an EMBL/GenBank/DDBJ whole genome shotgun (WGS) entry which is preliminary data.</text>
</comment>
<feature type="transmembrane region" description="Helical" evidence="2">
    <location>
        <begin position="390"/>
        <end position="409"/>
    </location>
</feature>
<feature type="transmembrane region" description="Helical" evidence="2">
    <location>
        <begin position="233"/>
        <end position="255"/>
    </location>
</feature>
<keyword evidence="2" id="KW-1133">Transmembrane helix</keyword>
<protein>
    <submittedName>
        <fullName evidence="3">Amino acid transporter</fullName>
    </submittedName>
</protein>
<feature type="transmembrane region" description="Helical" evidence="2">
    <location>
        <begin position="198"/>
        <end position="221"/>
    </location>
</feature>
<dbReference type="Proteomes" id="UP001589887">
    <property type="component" value="Unassembled WGS sequence"/>
</dbReference>
<feature type="transmembrane region" description="Helical" evidence="2">
    <location>
        <begin position="126"/>
        <end position="150"/>
    </location>
</feature>
<feature type="transmembrane region" description="Helical" evidence="2">
    <location>
        <begin position="447"/>
        <end position="467"/>
    </location>
</feature>
<name>A0ABV6TTN4_9ACTN</name>
<sequence length="662" mass="71802">MTGTQMEPPDTVAAPPAREPAARRWRAWLLDGLSEHSARHPGPHGTPPQEHKGHSWWRVMCLTGVDYFSTLGYQPGIAALAAGLLSPMATLVLIALTLLGALPVYRRVAKESPNGEGSIAMLERLLPWWAGKIFVLVLLGFAATDFMITITLSAADASAHVVENPFAPDWLHGSNLWITLALVAALGAVFLKGFKEAIGVAVVLVAVYLTLNLVVLATAVGKIATEPVVVNDWWHAMSAEHSSPLAMVGVALLVFPKLALGMSGFETGVAVMPQITGDASDTYAKPLGRIRDTRKLLTTAALVMSGFLLVSSLATTILIPEAEFKTGGDANGRALAYLAHQHLGEAFGTVYDVSTIAILWFAGASATAGLLNLVPRYLPRYGMAPEWTRAVRPLVLIFVAIAFFITWWFDADVDAQSGAYATGVLVLMLSASFASTVAVLHRGKRAAALGFGAITAVFAYTLVTNVIERPDGLKIALLFILAILLSSFASRVHRAFELRATEVTFDEAASRFIDEAAASGPLRLIANEPQEHSTREYRAKEYSQREETHIPDGRPVLFLEVFVQNSSDFTTELTVHGDEKHGVRRLRVEGAVVPNTIAAVMMKLRERTGEVPHAYFNWTEGHPLSHLLRFLVFGDGEVAPVTREVLRRAEPDLKRRPRVHVG</sequence>
<evidence type="ECO:0000256" key="2">
    <source>
        <dbReference type="SAM" id="Phobius"/>
    </source>
</evidence>
<feature type="transmembrane region" description="Helical" evidence="2">
    <location>
        <begin position="357"/>
        <end position="378"/>
    </location>
</feature>
<feature type="region of interest" description="Disordered" evidence="1">
    <location>
        <begin position="1"/>
        <end position="20"/>
    </location>
</feature>
<accession>A0ABV6TTN4</accession>
<keyword evidence="2" id="KW-0472">Membrane</keyword>
<evidence type="ECO:0000256" key="1">
    <source>
        <dbReference type="SAM" id="MobiDB-lite"/>
    </source>
</evidence>